<dbReference type="AlphaFoldDB" id="A0A7H2P7U4"/>
<sequence>MAHHNLYFQKQGLGAILLLDALHRLYQASATVGFPLVLVDAKDGVAEFYQQYGFQPLGQYPNKLFMTMKGIAHNIAP</sequence>
<dbReference type="EMBL" id="CP061646">
    <property type="protein sequence ID" value="QNX71489.1"/>
    <property type="molecule type" value="Genomic_DNA"/>
</dbReference>
<organism evidence="5 6">
    <name type="scientific">Acinetobacter seifertii</name>
    <dbReference type="NCBI Taxonomy" id="1530123"/>
    <lineage>
        <taxon>Bacteria</taxon>
        <taxon>Pseudomonadati</taxon>
        <taxon>Pseudomonadota</taxon>
        <taxon>Gammaproteobacteria</taxon>
        <taxon>Moraxellales</taxon>
        <taxon>Moraxellaceae</taxon>
        <taxon>Acinetobacter</taxon>
        <taxon>Acinetobacter calcoaceticus/baumannii complex</taxon>
    </lineage>
</organism>
<dbReference type="PANTHER" id="PTHR36449">
    <property type="entry name" value="ACETYLTRANSFERASE-RELATED"/>
    <property type="match status" value="1"/>
</dbReference>
<evidence type="ECO:0008006" key="7">
    <source>
        <dbReference type="Google" id="ProtNLM"/>
    </source>
</evidence>
<evidence type="ECO:0000313" key="6">
    <source>
        <dbReference type="Proteomes" id="UP000516666"/>
    </source>
</evidence>
<dbReference type="RefSeq" id="WP_191012008.1">
    <property type="nucleotide sequence ID" value="NZ_CP061556.1"/>
</dbReference>
<evidence type="ECO:0000256" key="1">
    <source>
        <dbReference type="ARBA" id="ARBA00009342"/>
    </source>
</evidence>
<evidence type="ECO:0000256" key="4">
    <source>
        <dbReference type="ARBA" id="ARBA00023315"/>
    </source>
</evidence>
<name>A0A7H2P7U4_9GAMM</name>
<keyword evidence="2" id="KW-1277">Toxin-antitoxin system</keyword>
<dbReference type="SUPFAM" id="SSF55729">
    <property type="entry name" value="Acyl-CoA N-acyltransferases (Nat)"/>
    <property type="match status" value="1"/>
</dbReference>
<dbReference type="Proteomes" id="UP000516666">
    <property type="component" value="Chromosome"/>
</dbReference>
<gene>
    <name evidence="5" type="ORF">IC776_13625</name>
</gene>
<evidence type="ECO:0000313" key="5">
    <source>
        <dbReference type="EMBL" id="QNX71489.1"/>
    </source>
</evidence>
<evidence type="ECO:0000256" key="3">
    <source>
        <dbReference type="ARBA" id="ARBA00022679"/>
    </source>
</evidence>
<keyword evidence="4" id="KW-0012">Acyltransferase</keyword>
<dbReference type="InterPro" id="IPR016181">
    <property type="entry name" value="Acyl_CoA_acyltransferase"/>
</dbReference>
<dbReference type="GO" id="GO:0016746">
    <property type="term" value="F:acyltransferase activity"/>
    <property type="evidence" value="ECO:0007669"/>
    <property type="project" value="UniProtKB-KW"/>
</dbReference>
<accession>A0A7H2P7U4</accession>
<protein>
    <recommendedName>
        <fullName evidence="7">GNAT family N-acetyltransferase</fullName>
    </recommendedName>
</protein>
<dbReference type="PANTHER" id="PTHR36449:SF1">
    <property type="entry name" value="ACETYLTRANSFERASE"/>
    <property type="match status" value="1"/>
</dbReference>
<evidence type="ECO:0000256" key="2">
    <source>
        <dbReference type="ARBA" id="ARBA00022649"/>
    </source>
</evidence>
<keyword evidence="3" id="KW-0808">Transferase</keyword>
<reference evidence="5 6" key="2">
    <citation type="submission" date="2020-09" db="EMBL/GenBank/DDBJ databases">
        <authorList>
            <person name="Chen F.-J."/>
            <person name="Lee Y.-T."/>
        </authorList>
    </citation>
    <scope>NUCLEOTIDE SEQUENCE [LARGE SCALE GENOMIC DNA]</scope>
    <source>
        <strain evidence="5 6">AS39</strain>
    </source>
</reference>
<reference evidence="6" key="1">
    <citation type="submission" date="2020-09" db="EMBL/GenBank/DDBJ databases">
        <title>Clinical and molecular characterization of Acinetobacter seifertii in Taiwan.</title>
        <authorList>
            <person name="Li L.-H."/>
            <person name="Yang Y.-S."/>
            <person name="Sun J.-R."/>
            <person name="Huang T.-W."/>
            <person name="Huang W.-C."/>
            <person name="Wang Y.-C."/>
            <person name="Kuo T.-H."/>
            <person name="Kuo S.-C."/>
            <person name="Chen T.-L."/>
        </authorList>
    </citation>
    <scope>NUCLEOTIDE SEQUENCE [LARGE SCALE GENOMIC DNA]</scope>
    <source>
        <strain evidence="6">AS39</strain>
    </source>
</reference>
<dbReference type="Gene3D" id="3.40.630.30">
    <property type="match status" value="1"/>
</dbReference>
<comment type="similarity">
    <text evidence="1">Belongs to the acetyltransferase family. GNAT subfamily.</text>
</comment>
<proteinExistence type="inferred from homology"/>